<accession>A0A940DRB4</accession>
<dbReference type="Gene3D" id="3.40.50.620">
    <property type="entry name" value="HUPs"/>
    <property type="match status" value="1"/>
</dbReference>
<gene>
    <name evidence="11 13" type="primary">nadD</name>
    <name evidence="13" type="ORF">IAB75_03275</name>
</gene>
<dbReference type="CDD" id="cd02165">
    <property type="entry name" value="NMNAT"/>
    <property type="match status" value="1"/>
</dbReference>
<comment type="similarity">
    <text evidence="3 11">Belongs to the NadD family.</text>
</comment>
<keyword evidence="9 11" id="KW-0520">NAD</keyword>
<name>A0A940DRB4_9BACT</name>
<evidence type="ECO:0000256" key="8">
    <source>
        <dbReference type="ARBA" id="ARBA00022840"/>
    </source>
</evidence>
<dbReference type="InterPro" id="IPR005248">
    <property type="entry name" value="NadD/NMNAT"/>
</dbReference>
<evidence type="ECO:0000313" key="14">
    <source>
        <dbReference type="Proteomes" id="UP000725002"/>
    </source>
</evidence>
<evidence type="ECO:0000256" key="10">
    <source>
        <dbReference type="ARBA" id="ARBA00048721"/>
    </source>
</evidence>
<dbReference type="GO" id="GO:0009435">
    <property type="term" value="P:NAD+ biosynthetic process"/>
    <property type="evidence" value="ECO:0007669"/>
    <property type="project" value="UniProtKB-UniRule"/>
</dbReference>
<evidence type="ECO:0000256" key="9">
    <source>
        <dbReference type="ARBA" id="ARBA00023027"/>
    </source>
</evidence>
<dbReference type="InterPro" id="IPR014729">
    <property type="entry name" value="Rossmann-like_a/b/a_fold"/>
</dbReference>
<dbReference type="GO" id="GO:0005524">
    <property type="term" value="F:ATP binding"/>
    <property type="evidence" value="ECO:0007669"/>
    <property type="project" value="UniProtKB-KW"/>
</dbReference>
<dbReference type="EC" id="2.7.7.18" evidence="11"/>
<reference evidence="13" key="1">
    <citation type="submission" date="2020-10" db="EMBL/GenBank/DDBJ databases">
        <authorList>
            <person name="Gilroy R."/>
        </authorList>
    </citation>
    <scope>NUCLEOTIDE SEQUENCE</scope>
    <source>
        <strain evidence="13">G3-8215</strain>
    </source>
</reference>
<comment type="function">
    <text evidence="1 11">Catalyzes the reversible adenylation of nicotinate mononucleotide (NaMN) to nicotinic acid adenine dinucleotide (NaAD).</text>
</comment>
<dbReference type="GO" id="GO:0004515">
    <property type="term" value="F:nicotinate-nucleotide adenylyltransferase activity"/>
    <property type="evidence" value="ECO:0007669"/>
    <property type="project" value="UniProtKB-UniRule"/>
</dbReference>
<comment type="catalytic activity">
    <reaction evidence="10 11">
        <text>nicotinate beta-D-ribonucleotide + ATP + H(+) = deamido-NAD(+) + diphosphate</text>
        <dbReference type="Rhea" id="RHEA:22860"/>
        <dbReference type="ChEBI" id="CHEBI:15378"/>
        <dbReference type="ChEBI" id="CHEBI:30616"/>
        <dbReference type="ChEBI" id="CHEBI:33019"/>
        <dbReference type="ChEBI" id="CHEBI:57502"/>
        <dbReference type="ChEBI" id="CHEBI:58437"/>
        <dbReference type="EC" id="2.7.7.18"/>
    </reaction>
</comment>
<comment type="pathway">
    <text evidence="2 11">Cofactor biosynthesis; NAD(+) biosynthesis; deamido-NAD(+) from nicotinate D-ribonucleotide: step 1/1.</text>
</comment>
<dbReference type="Pfam" id="PF01467">
    <property type="entry name" value="CTP_transf_like"/>
    <property type="match status" value="1"/>
</dbReference>
<evidence type="ECO:0000256" key="11">
    <source>
        <dbReference type="HAMAP-Rule" id="MF_00244"/>
    </source>
</evidence>
<organism evidence="13 14">
    <name type="scientific">Candidatus Cryptobacteroides avicola</name>
    <dbReference type="NCBI Taxonomy" id="2840757"/>
    <lineage>
        <taxon>Bacteria</taxon>
        <taxon>Pseudomonadati</taxon>
        <taxon>Bacteroidota</taxon>
        <taxon>Bacteroidia</taxon>
        <taxon>Bacteroidales</taxon>
        <taxon>Candidatus Cryptobacteroides</taxon>
    </lineage>
</organism>
<dbReference type="InterPro" id="IPR004821">
    <property type="entry name" value="Cyt_trans-like"/>
</dbReference>
<feature type="domain" description="Cytidyltransferase-like" evidence="12">
    <location>
        <begin position="5"/>
        <end position="176"/>
    </location>
</feature>
<keyword evidence="8 11" id="KW-0067">ATP-binding</keyword>
<comment type="caution">
    <text evidence="13">The sequence shown here is derived from an EMBL/GenBank/DDBJ whole genome shotgun (WGS) entry which is preliminary data.</text>
</comment>
<dbReference type="AlphaFoldDB" id="A0A940DRB4"/>
<dbReference type="NCBIfam" id="TIGR00125">
    <property type="entry name" value="cyt_tran_rel"/>
    <property type="match status" value="1"/>
</dbReference>
<keyword evidence="4 11" id="KW-0662">Pyridine nucleotide biosynthesis</keyword>
<evidence type="ECO:0000256" key="1">
    <source>
        <dbReference type="ARBA" id="ARBA00002324"/>
    </source>
</evidence>
<evidence type="ECO:0000256" key="6">
    <source>
        <dbReference type="ARBA" id="ARBA00022695"/>
    </source>
</evidence>
<evidence type="ECO:0000256" key="2">
    <source>
        <dbReference type="ARBA" id="ARBA00005019"/>
    </source>
</evidence>
<dbReference type="PANTHER" id="PTHR39321">
    <property type="entry name" value="NICOTINATE-NUCLEOTIDE ADENYLYLTRANSFERASE-RELATED"/>
    <property type="match status" value="1"/>
</dbReference>
<evidence type="ECO:0000313" key="13">
    <source>
        <dbReference type="EMBL" id="MBO8483124.1"/>
    </source>
</evidence>
<keyword evidence="5 11" id="KW-0808">Transferase</keyword>
<dbReference type="PANTHER" id="PTHR39321:SF3">
    <property type="entry name" value="PHOSPHOPANTETHEINE ADENYLYLTRANSFERASE"/>
    <property type="match status" value="1"/>
</dbReference>
<protein>
    <recommendedName>
        <fullName evidence="11">Probable nicotinate-nucleotide adenylyltransferase</fullName>
        <ecNumber evidence="11">2.7.7.18</ecNumber>
    </recommendedName>
    <alternativeName>
        <fullName evidence="11">Deamido-NAD(+) diphosphorylase</fullName>
    </alternativeName>
    <alternativeName>
        <fullName evidence="11">Deamido-NAD(+) pyrophosphorylase</fullName>
    </alternativeName>
    <alternativeName>
        <fullName evidence="11">Nicotinate mononucleotide adenylyltransferase</fullName>
        <shortName evidence="11">NaMN adenylyltransferase</shortName>
    </alternativeName>
</protein>
<dbReference type="NCBIfam" id="TIGR00482">
    <property type="entry name" value="nicotinate (nicotinamide) nucleotide adenylyltransferase"/>
    <property type="match status" value="1"/>
</dbReference>
<dbReference type="Proteomes" id="UP000725002">
    <property type="component" value="Unassembled WGS sequence"/>
</dbReference>
<evidence type="ECO:0000256" key="7">
    <source>
        <dbReference type="ARBA" id="ARBA00022741"/>
    </source>
</evidence>
<sequence length="191" mass="21582">MDIAVYPGSFNPLHTGHLAIMKCLTERMGFDLVYLVVSPQNPFKGKELRQSGQERYEAAVRAVARHPELEVKVDDIELHMPAPQYTIRTLDALAAREPENRFTLIIGADNLEAILRWKDPERILAEYGVAVYPRKGFDMEAIKAGLLEKAAEKGLEFRIKTVDAPIVEISSSEIRQAISEGRKTDIEQYLM</sequence>
<evidence type="ECO:0000256" key="3">
    <source>
        <dbReference type="ARBA" id="ARBA00009014"/>
    </source>
</evidence>
<keyword evidence="6 11" id="KW-0548">Nucleotidyltransferase</keyword>
<dbReference type="SUPFAM" id="SSF52374">
    <property type="entry name" value="Nucleotidylyl transferase"/>
    <property type="match status" value="1"/>
</dbReference>
<keyword evidence="7 11" id="KW-0547">Nucleotide-binding</keyword>
<reference evidence="13" key="2">
    <citation type="journal article" date="2021" name="PeerJ">
        <title>Extensive microbial diversity within the chicken gut microbiome revealed by metagenomics and culture.</title>
        <authorList>
            <person name="Gilroy R."/>
            <person name="Ravi A."/>
            <person name="Getino M."/>
            <person name="Pursley I."/>
            <person name="Horton D.L."/>
            <person name="Alikhan N.F."/>
            <person name="Baker D."/>
            <person name="Gharbi K."/>
            <person name="Hall N."/>
            <person name="Watson M."/>
            <person name="Adriaenssens E.M."/>
            <person name="Foster-Nyarko E."/>
            <person name="Jarju S."/>
            <person name="Secka A."/>
            <person name="Antonio M."/>
            <person name="Oren A."/>
            <person name="Chaudhuri R.R."/>
            <person name="La Ragione R."/>
            <person name="Hildebrand F."/>
            <person name="Pallen M.J."/>
        </authorList>
    </citation>
    <scope>NUCLEOTIDE SEQUENCE</scope>
    <source>
        <strain evidence="13">G3-8215</strain>
    </source>
</reference>
<evidence type="ECO:0000256" key="4">
    <source>
        <dbReference type="ARBA" id="ARBA00022642"/>
    </source>
</evidence>
<evidence type="ECO:0000256" key="5">
    <source>
        <dbReference type="ARBA" id="ARBA00022679"/>
    </source>
</evidence>
<dbReference type="EMBL" id="JADILV010000021">
    <property type="protein sequence ID" value="MBO8483124.1"/>
    <property type="molecule type" value="Genomic_DNA"/>
</dbReference>
<proteinExistence type="inferred from homology"/>
<evidence type="ECO:0000259" key="12">
    <source>
        <dbReference type="Pfam" id="PF01467"/>
    </source>
</evidence>
<dbReference type="HAMAP" id="MF_00244">
    <property type="entry name" value="NaMN_adenylyltr"/>
    <property type="match status" value="1"/>
</dbReference>